<reference evidence="1" key="2">
    <citation type="submission" date="2020-09" db="EMBL/GenBank/DDBJ databases">
        <title>Reference genome assembly for Australian Ascochyta lentis isolate Al4.</title>
        <authorList>
            <person name="Lee R.C."/>
            <person name="Farfan-Caceres L.M."/>
            <person name="Debler J.W."/>
            <person name="Williams A.H."/>
            <person name="Henares B.M."/>
        </authorList>
    </citation>
    <scope>NUCLEOTIDE SEQUENCE</scope>
    <source>
        <strain evidence="1">Al4</strain>
    </source>
</reference>
<dbReference type="EMBL" id="RZGK01000008">
    <property type="protein sequence ID" value="KAF9697444.1"/>
    <property type="molecule type" value="Genomic_DNA"/>
</dbReference>
<organism evidence="1 2">
    <name type="scientific">Ascochyta lentis</name>
    <dbReference type="NCBI Taxonomy" id="205686"/>
    <lineage>
        <taxon>Eukaryota</taxon>
        <taxon>Fungi</taxon>
        <taxon>Dikarya</taxon>
        <taxon>Ascomycota</taxon>
        <taxon>Pezizomycotina</taxon>
        <taxon>Dothideomycetes</taxon>
        <taxon>Pleosporomycetidae</taxon>
        <taxon>Pleosporales</taxon>
        <taxon>Pleosporineae</taxon>
        <taxon>Didymellaceae</taxon>
        <taxon>Ascochyta</taxon>
    </lineage>
</organism>
<sequence>MVRNIDQRLVALWVFARPNLDPMDYSLGVLGKNGSFAADFQGSFANFAPDAPPEGLVDDYLTVVMILDSFKWNPLFEQVEIFLFATSKLRTAFECQRVYDQSTGLSILFDPDTYLPYVIRSYEDHPFFCPSTNDLRVY</sequence>
<proteinExistence type="predicted"/>
<protein>
    <submittedName>
        <fullName evidence="1">Uncharacterized protein</fullName>
    </submittedName>
</protein>
<dbReference type="Proteomes" id="UP000651452">
    <property type="component" value="Unassembled WGS sequence"/>
</dbReference>
<dbReference type="AlphaFoldDB" id="A0A8H7J3Z0"/>
<evidence type="ECO:0000313" key="2">
    <source>
        <dbReference type="Proteomes" id="UP000651452"/>
    </source>
</evidence>
<dbReference type="OrthoDB" id="3481168at2759"/>
<accession>A0A8H7J3Z0</accession>
<evidence type="ECO:0000313" key="1">
    <source>
        <dbReference type="EMBL" id="KAF9697444.1"/>
    </source>
</evidence>
<name>A0A8H7J3Z0_9PLEO</name>
<reference evidence="1" key="1">
    <citation type="submission" date="2018-12" db="EMBL/GenBank/DDBJ databases">
        <authorList>
            <person name="Syme R.A."/>
            <person name="Farfan-Caceres L."/>
            <person name="Lichtenzveig J."/>
        </authorList>
    </citation>
    <scope>NUCLEOTIDE SEQUENCE</scope>
    <source>
        <strain evidence="1">Al4</strain>
    </source>
</reference>
<keyword evidence="2" id="KW-1185">Reference proteome</keyword>
<comment type="caution">
    <text evidence="1">The sequence shown here is derived from an EMBL/GenBank/DDBJ whole genome shotgun (WGS) entry which is preliminary data.</text>
</comment>
<gene>
    <name evidence="1" type="ORF">EKO04_004604</name>
</gene>